<evidence type="ECO:0000313" key="2">
    <source>
        <dbReference type="EMBL" id="QZD87463.1"/>
    </source>
</evidence>
<dbReference type="Proteomes" id="UP000824280">
    <property type="component" value="Chromosome"/>
</dbReference>
<keyword evidence="1" id="KW-1133">Transmembrane helix</keyword>
<keyword evidence="1" id="KW-0472">Membrane</keyword>
<dbReference type="RefSeq" id="WP_221423001.1">
    <property type="nucleotide sequence ID" value="NZ_CP081297.1"/>
</dbReference>
<reference evidence="2 3" key="1">
    <citation type="submission" date="2021-08" db="EMBL/GenBank/DDBJ databases">
        <title>Comparative Genomics Analysis of the Genus Qipengyuania Reveals Extensive Genetic Diversity and Metabolic Versatility, Including the Description of Fifteen Novel Species.</title>
        <authorList>
            <person name="Liu Y."/>
        </authorList>
    </citation>
    <scope>NUCLEOTIDE SEQUENCE [LARGE SCALE GENOMIC DNA]</scope>
    <source>
        <strain evidence="2 3">1XM2-8</strain>
    </source>
</reference>
<name>A0ABX8ZIA0_9SPHN</name>
<sequence length="86" mass="10115">MDWEVILKVFGLITFGTLFVWRGIDAWRHRREERINLIEAAILKVGGEEEPLPRNRWDRMMADVQPILMLLFGPAMIFLGFVILFV</sequence>
<keyword evidence="1" id="KW-0812">Transmembrane</keyword>
<feature type="transmembrane region" description="Helical" evidence="1">
    <location>
        <begin position="64"/>
        <end position="85"/>
    </location>
</feature>
<protein>
    <submittedName>
        <fullName evidence="2">Uncharacterized protein</fullName>
    </submittedName>
</protein>
<proteinExistence type="predicted"/>
<accession>A0ABX8ZIA0</accession>
<organism evidence="2 3">
    <name type="scientific">Qipengyuania psychrotolerans</name>
    <dbReference type="NCBI Taxonomy" id="2867238"/>
    <lineage>
        <taxon>Bacteria</taxon>
        <taxon>Pseudomonadati</taxon>
        <taxon>Pseudomonadota</taxon>
        <taxon>Alphaproteobacteria</taxon>
        <taxon>Sphingomonadales</taxon>
        <taxon>Erythrobacteraceae</taxon>
        <taxon>Qipengyuania</taxon>
    </lineage>
</organism>
<evidence type="ECO:0000256" key="1">
    <source>
        <dbReference type="SAM" id="Phobius"/>
    </source>
</evidence>
<keyword evidence="3" id="KW-1185">Reference proteome</keyword>
<evidence type="ECO:0000313" key="3">
    <source>
        <dbReference type="Proteomes" id="UP000824280"/>
    </source>
</evidence>
<dbReference type="EMBL" id="CP081297">
    <property type="protein sequence ID" value="QZD87463.1"/>
    <property type="molecule type" value="Genomic_DNA"/>
</dbReference>
<gene>
    <name evidence="2" type="ORF">K3166_01765</name>
</gene>
<feature type="transmembrane region" description="Helical" evidence="1">
    <location>
        <begin position="6"/>
        <end position="24"/>
    </location>
</feature>